<dbReference type="Proteomes" id="UP000653076">
    <property type="component" value="Unassembled WGS sequence"/>
</dbReference>
<evidence type="ECO:0000256" key="1">
    <source>
        <dbReference type="SAM" id="MobiDB-lite"/>
    </source>
</evidence>
<evidence type="ECO:0000313" key="3">
    <source>
        <dbReference type="Proteomes" id="UP000653076"/>
    </source>
</evidence>
<proteinExistence type="predicted"/>
<feature type="region of interest" description="Disordered" evidence="1">
    <location>
        <begin position="50"/>
        <end position="87"/>
    </location>
</feature>
<accession>A0ABQ4JJX7</accession>
<name>A0ABQ4JJX7_9ACTN</name>
<dbReference type="EMBL" id="BOPC01000083">
    <property type="protein sequence ID" value="GIJ29774.1"/>
    <property type="molecule type" value="Genomic_DNA"/>
</dbReference>
<feature type="region of interest" description="Disordered" evidence="1">
    <location>
        <begin position="1"/>
        <end position="32"/>
    </location>
</feature>
<organism evidence="2 3">
    <name type="scientific">Micromonospora qiuiae</name>
    <dbReference type="NCBI Taxonomy" id="502268"/>
    <lineage>
        <taxon>Bacteria</taxon>
        <taxon>Bacillati</taxon>
        <taxon>Actinomycetota</taxon>
        <taxon>Actinomycetes</taxon>
        <taxon>Micromonosporales</taxon>
        <taxon>Micromonosporaceae</taxon>
        <taxon>Micromonospora</taxon>
    </lineage>
</organism>
<protein>
    <submittedName>
        <fullName evidence="2">Uncharacterized protein</fullName>
    </submittedName>
</protein>
<keyword evidence="3" id="KW-1185">Reference proteome</keyword>
<gene>
    <name evidence="2" type="ORF">Vqi01_49360</name>
</gene>
<comment type="caution">
    <text evidence="2">The sequence shown here is derived from an EMBL/GenBank/DDBJ whole genome shotgun (WGS) entry which is preliminary data.</text>
</comment>
<sequence length="100" mass="10301">MPVAGVERGQHRLEAGLTGGLPCAEPEQRDPDVAGKKCHGVVSMVHTDLSTPDHRHHAGNQGSGPIAAVDPSRHGHAGPDTLESGTPARFAGQCGVWLTG</sequence>
<evidence type="ECO:0000313" key="2">
    <source>
        <dbReference type="EMBL" id="GIJ29774.1"/>
    </source>
</evidence>
<reference evidence="2 3" key="1">
    <citation type="submission" date="2021-01" db="EMBL/GenBank/DDBJ databases">
        <title>Whole genome shotgun sequence of Verrucosispora qiuiae NBRC 106684.</title>
        <authorList>
            <person name="Komaki H."/>
            <person name="Tamura T."/>
        </authorList>
    </citation>
    <scope>NUCLEOTIDE SEQUENCE [LARGE SCALE GENOMIC DNA]</scope>
    <source>
        <strain evidence="2 3">NBRC 106684</strain>
    </source>
</reference>